<accession>A0A504XL13</accession>
<dbReference type="GO" id="GO:0019706">
    <property type="term" value="F:protein-cysteine S-palmitoyltransferase activity"/>
    <property type="evidence" value="ECO:0007669"/>
    <property type="project" value="UniProtKB-EC"/>
</dbReference>
<dbReference type="GO" id="GO:0016020">
    <property type="term" value="C:membrane"/>
    <property type="evidence" value="ECO:0007669"/>
    <property type="project" value="UniProtKB-SubCell"/>
</dbReference>
<feature type="transmembrane region" description="Helical" evidence="7">
    <location>
        <begin position="507"/>
        <end position="529"/>
    </location>
</feature>
<feature type="compositionally biased region" description="Basic and acidic residues" evidence="8">
    <location>
        <begin position="140"/>
        <end position="150"/>
    </location>
</feature>
<evidence type="ECO:0000256" key="2">
    <source>
        <dbReference type="ARBA" id="ARBA00022679"/>
    </source>
</evidence>
<dbReference type="InterPro" id="IPR039859">
    <property type="entry name" value="PFA4/ZDH16/20/ERF2-like"/>
</dbReference>
<reference evidence="11" key="1">
    <citation type="submission" date="2019-02" db="EMBL/GenBank/DDBJ databases">
        <title>FDA dAtabase for Regulatory Grade micrObial Sequences (FDA-ARGOS): Supporting development and validation of Infectious Disease Dx tests.</title>
        <authorList>
            <person name="Duncan R."/>
            <person name="Fisher C."/>
            <person name="Tallon L."/>
            <person name="Sadzewicz L."/>
            <person name="Sengamalay N."/>
            <person name="Ott S."/>
            <person name="Godinez A."/>
            <person name="Nagaraj S."/>
            <person name="Vavikolanu K."/>
            <person name="Vyas G."/>
            <person name="Nadendla S."/>
            <person name="Aluvathingal J."/>
            <person name="Sichtig H."/>
        </authorList>
    </citation>
    <scope>NUCLEOTIDE SEQUENCE [LARGE SCALE GENOMIC DNA]</scope>
    <source>
        <strain evidence="11">FDAARGOS_360</strain>
    </source>
</reference>
<evidence type="ECO:0000256" key="3">
    <source>
        <dbReference type="ARBA" id="ARBA00022692"/>
    </source>
</evidence>
<dbReference type="InterPro" id="IPR026893">
    <property type="entry name" value="Tyr/Ser_Pase_IphP-type"/>
</dbReference>
<dbReference type="EMBL" id="RHLD01000013">
    <property type="protein sequence ID" value="TPP48069.1"/>
    <property type="molecule type" value="Genomic_DNA"/>
</dbReference>
<proteinExistence type="inferred from homology"/>
<dbReference type="AlphaFoldDB" id="A0A504XL13"/>
<keyword evidence="4 7" id="KW-1133">Transmembrane helix</keyword>
<evidence type="ECO:0000313" key="10">
    <source>
        <dbReference type="EMBL" id="TPP48069.1"/>
    </source>
</evidence>
<dbReference type="Pfam" id="PF13350">
    <property type="entry name" value="Y_phosphatase3"/>
    <property type="match status" value="1"/>
</dbReference>
<keyword evidence="5 7" id="KW-0472">Membrane</keyword>
<dbReference type="GO" id="GO:0005794">
    <property type="term" value="C:Golgi apparatus"/>
    <property type="evidence" value="ECO:0007669"/>
    <property type="project" value="TreeGrafter"/>
</dbReference>
<evidence type="ECO:0000256" key="1">
    <source>
        <dbReference type="ARBA" id="ARBA00004141"/>
    </source>
</evidence>
<comment type="subcellular location">
    <subcellularLocation>
        <location evidence="1">Membrane</location>
        <topology evidence="1">Multi-pass membrane protein</topology>
    </subcellularLocation>
</comment>
<gene>
    <name evidence="10" type="ORF">CGC20_15415</name>
</gene>
<evidence type="ECO:0000256" key="5">
    <source>
        <dbReference type="ARBA" id="ARBA00023136"/>
    </source>
</evidence>
<comment type="domain">
    <text evidence="7">The DHHC domain is required for palmitoyltransferase activity.</text>
</comment>
<evidence type="ECO:0000256" key="4">
    <source>
        <dbReference type="ARBA" id="ARBA00022989"/>
    </source>
</evidence>
<dbReference type="VEuPathDB" id="TriTrypDB:LdBPK_352620.1"/>
<dbReference type="SUPFAM" id="SSF52799">
    <property type="entry name" value="(Phosphotyrosine protein) phosphatases II"/>
    <property type="match status" value="1"/>
</dbReference>
<dbReference type="InterPro" id="IPR029021">
    <property type="entry name" value="Prot-tyrosine_phosphatase-like"/>
</dbReference>
<keyword evidence="6 7" id="KW-0012">Acyltransferase</keyword>
<sequence>MQRFCLSALRRSSAGGVARLAVPFSHASPALVVPRREASSLESPATGSAEASRSPAKPSAAGATQAAPELDAEAAEQVRLAQELGEQAFSENTEILKKVAFRGLRAFVMCAVGVAAFMWAMKKKKRERQADALPGVEAPRAAHAEGHDDPTQRYLQEMRGLGFDVETLEEELEYERVAKAADSQKLAGRRTLSPVQVSEAHERSTTAHLTSLPHGVEESAVPINATDDGRRDRCAFLETGESADAHAPPCASAQESACDSCRFSSVASASLASPDAVPQVSALAPAPVPCLQAPPSCAFVDVPPSAMPARRLKNVYDGAMPLPPGTTKRALGRLRIVWCCVVTAKSWHSLFVGLPILFFTTLFVTVVVPRGEWFTYVFTALFTTISVTCLTLSVTLDPGVIPPAPQSQQPTQSTTVMVGGQPVLCKVCTTCHIIRPPRSTHCRFCDVCVEEFDHHCGIIGSCVGKRTFRFFGGFFVITSFLVLYILIRSFIILVSTDFKPANERPHLIWLAVSCTLCIVAAIIGAILVMPCAGRYIMLSASNSTVKETMRTQRQQTKSGEQPPGVVPVAETKSGNYCANLRRLFSPIGRSRIPYDYYVYRLREGSMGVDLWEPETEATPECMRDLVHPTHQLAQVFQLLTSTPFRADGRQQPILFYGTAGKDPTDLMAAIILQIVGVPHSTTLHHYMLTSITGSAIGIVWGIDSAYLSTATGHVQERYSSVDTYVTKKLQIDSDAAHCLRAPPLA</sequence>
<feature type="transmembrane region" description="Helical" evidence="7">
    <location>
        <begin position="350"/>
        <end position="368"/>
    </location>
</feature>
<dbReference type="VEuPathDB" id="TriTrypDB:LDHU3_35.3390"/>
<feature type="transmembrane region" description="Helical" evidence="7">
    <location>
        <begin position="99"/>
        <end position="120"/>
    </location>
</feature>
<dbReference type="VEuPathDB" id="TriTrypDB:LdCL_350031200"/>
<dbReference type="PANTHER" id="PTHR22883">
    <property type="entry name" value="ZINC FINGER DHHC DOMAIN CONTAINING PROTEIN"/>
    <property type="match status" value="1"/>
</dbReference>
<dbReference type="Gene3D" id="3.90.190.10">
    <property type="entry name" value="Protein tyrosine phosphatase superfamily"/>
    <property type="match status" value="1"/>
</dbReference>
<feature type="region of interest" description="Disordered" evidence="8">
    <location>
        <begin position="130"/>
        <end position="150"/>
    </location>
</feature>
<dbReference type="PANTHER" id="PTHR22883:SF478">
    <property type="entry name" value="PALMITOYLTRANSFERASE"/>
    <property type="match status" value="1"/>
</dbReference>
<evidence type="ECO:0000256" key="6">
    <source>
        <dbReference type="ARBA" id="ARBA00023315"/>
    </source>
</evidence>
<comment type="catalytic activity">
    <reaction evidence="7">
        <text>L-cysteinyl-[protein] + hexadecanoyl-CoA = S-hexadecanoyl-L-cysteinyl-[protein] + CoA</text>
        <dbReference type="Rhea" id="RHEA:36683"/>
        <dbReference type="Rhea" id="RHEA-COMP:10131"/>
        <dbReference type="Rhea" id="RHEA-COMP:11032"/>
        <dbReference type="ChEBI" id="CHEBI:29950"/>
        <dbReference type="ChEBI" id="CHEBI:57287"/>
        <dbReference type="ChEBI" id="CHEBI:57379"/>
        <dbReference type="ChEBI" id="CHEBI:74151"/>
        <dbReference type="EC" id="2.3.1.225"/>
    </reaction>
</comment>
<evidence type="ECO:0000313" key="11">
    <source>
        <dbReference type="Proteomes" id="UP000318821"/>
    </source>
</evidence>
<protein>
    <recommendedName>
        <fullName evidence="7">Palmitoyltransferase</fullName>
        <ecNumber evidence="7">2.3.1.225</ecNumber>
    </recommendedName>
</protein>
<evidence type="ECO:0000256" key="7">
    <source>
        <dbReference type="RuleBase" id="RU079119"/>
    </source>
</evidence>
<dbReference type="VEuPathDB" id="TriTrypDB:LDHU3_35.3380"/>
<feature type="region of interest" description="Disordered" evidence="8">
    <location>
        <begin position="35"/>
        <end position="74"/>
    </location>
</feature>
<keyword evidence="2 7" id="KW-0808">Transferase</keyword>
<organism evidence="10 11">
    <name type="scientific">Leishmania donovani</name>
    <dbReference type="NCBI Taxonomy" id="5661"/>
    <lineage>
        <taxon>Eukaryota</taxon>
        <taxon>Discoba</taxon>
        <taxon>Euglenozoa</taxon>
        <taxon>Kinetoplastea</taxon>
        <taxon>Metakinetoplastina</taxon>
        <taxon>Trypanosomatida</taxon>
        <taxon>Trypanosomatidae</taxon>
        <taxon>Leishmaniinae</taxon>
        <taxon>Leishmania</taxon>
    </lineage>
</organism>
<comment type="caution">
    <text evidence="10">The sequence shown here is derived from an EMBL/GenBank/DDBJ whole genome shotgun (WGS) entry which is preliminary data.</text>
</comment>
<dbReference type="PROSITE" id="PS50216">
    <property type="entry name" value="DHHC"/>
    <property type="match status" value="1"/>
</dbReference>
<dbReference type="GO" id="GO:0005783">
    <property type="term" value="C:endoplasmic reticulum"/>
    <property type="evidence" value="ECO:0007669"/>
    <property type="project" value="TreeGrafter"/>
</dbReference>
<evidence type="ECO:0000256" key="8">
    <source>
        <dbReference type="SAM" id="MobiDB-lite"/>
    </source>
</evidence>
<evidence type="ECO:0000259" key="9">
    <source>
        <dbReference type="Pfam" id="PF01529"/>
    </source>
</evidence>
<feature type="transmembrane region" description="Helical" evidence="7">
    <location>
        <begin position="468"/>
        <end position="487"/>
    </location>
</feature>
<dbReference type="VEuPathDB" id="TriTrypDB:LdBPK_352630.1"/>
<dbReference type="GO" id="GO:0006612">
    <property type="term" value="P:protein targeting to membrane"/>
    <property type="evidence" value="ECO:0007669"/>
    <property type="project" value="TreeGrafter"/>
</dbReference>
<feature type="compositionally biased region" description="Polar residues" evidence="8">
    <location>
        <begin position="40"/>
        <end position="51"/>
    </location>
</feature>
<comment type="similarity">
    <text evidence="7">Belongs to the DHHC palmitoyltransferase family.</text>
</comment>
<name>A0A504XL13_LEIDO</name>
<dbReference type="VEuPathDB" id="TriTrypDB:LdCL_350031100"/>
<keyword evidence="3 7" id="KW-0812">Transmembrane</keyword>
<dbReference type="Pfam" id="PF01529">
    <property type="entry name" value="DHHC"/>
    <property type="match status" value="1"/>
</dbReference>
<dbReference type="InterPro" id="IPR001594">
    <property type="entry name" value="Palmitoyltrfase_DHHC"/>
</dbReference>
<dbReference type="GO" id="GO:0004721">
    <property type="term" value="F:phosphoprotein phosphatase activity"/>
    <property type="evidence" value="ECO:0007669"/>
    <property type="project" value="InterPro"/>
</dbReference>
<feature type="transmembrane region" description="Helical" evidence="7">
    <location>
        <begin position="374"/>
        <end position="396"/>
    </location>
</feature>
<dbReference type="EC" id="2.3.1.225" evidence="7"/>
<feature type="domain" description="Palmitoyltransferase DHHC" evidence="9">
    <location>
        <begin position="426"/>
        <end position="550"/>
    </location>
</feature>
<dbReference type="Proteomes" id="UP000318821">
    <property type="component" value="Unassembled WGS sequence"/>
</dbReference>